<reference evidence="2" key="2">
    <citation type="journal article" date="2023" name="Plants (Basel)">
        <title>Annotation of the Turnera subulata (Passifloraceae) Draft Genome Reveals the S-Locus Evolved after the Divergence of Turneroideae from Passifloroideae in a Stepwise Manner.</title>
        <authorList>
            <person name="Henning P.M."/>
            <person name="Roalson E.H."/>
            <person name="Mir W."/>
            <person name="McCubbin A.G."/>
            <person name="Shore J.S."/>
        </authorList>
    </citation>
    <scope>NUCLEOTIDE SEQUENCE</scope>
    <source>
        <strain evidence="2">F60SS</strain>
    </source>
</reference>
<accession>A0A9Q0FQW7</accession>
<gene>
    <name evidence="2" type="ORF">Tsubulata_011339</name>
</gene>
<dbReference type="Proteomes" id="UP001141552">
    <property type="component" value="Unassembled WGS sequence"/>
</dbReference>
<dbReference type="AlphaFoldDB" id="A0A9Q0FQW7"/>
<dbReference type="InterPro" id="IPR025558">
    <property type="entry name" value="DUF4283"/>
</dbReference>
<feature type="domain" description="DUF4283" evidence="1">
    <location>
        <begin position="2"/>
        <end position="46"/>
    </location>
</feature>
<dbReference type="EMBL" id="JAKUCV010004245">
    <property type="protein sequence ID" value="KAJ4836020.1"/>
    <property type="molecule type" value="Genomic_DNA"/>
</dbReference>
<keyword evidence="3" id="KW-1185">Reference proteome</keyword>
<evidence type="ECO:0000313" key="3">
    <source>
        <dbReference type="Proteomes" id="UP001141552"/>
    </source>
</evidence>
<proteinExistence type="predicted"/>
<sequence>MDLDNGYFLVSFEQRADFNRLVFGGPWMIQENYLNVQVWHPNFDVSKPPSRGNNGNFGTCTRPQFGIWYLY</sequence>
<organism evidence="2 3">
    <name type="scientific">Turnera subulata</name>
    <dbReference type="NCBI Taxonomy" id="218843"/>
    <lineage>
        <taxon>Eukaryota</taxon>
        <taxon>Viridiplantae</taxon>
        <taxon>Streptophyta</taxon>
        <taxon>Embryophyta</taxon>
        <taxon>Tracheophyta</taxon>
        <taxon>Spermatophyta</taxon>
        <taxon>Magnoliopsida</taxon>
        <taxon>eudicotyledons</taxon>
        <taxon>Gunneridae</taxon>
        <taxon>Pentapetalae</taxon>
        <taxon>rosids</taxon>
        <taxon>fabids</taxon>
        <taxon>Malpighiales</taxon>
        <taxon>Passifloraceae</taxon>
        <taxon>Turnera</taxon>
    </lineage>
</organism>
<dbReference type="OrthoDB" id="1720039at2759"/>
<reference evidence="2" key="1">
    <citation type="submission" date="2022-02" db="EMBL/GenBank/DDBJ databases">
        <authorList>
            <person name="Henning P.M."/>
            <person name="McCubbin A.G."/>
            <person name="Shore J.S."/>
        </authorList>
    </citation>
    <scope>NUCLEOTIDE SEQUENCE</scope>
    <source>
        <strain evidence="2">F60SS</strain>
        <tissue evidence="2">Leaves</tissue>
    </source>
</reference>
<protein>
    <recommendedName>
        <fullName evidence="1">DUF4283 domain-containing protein</fullName>
    </recommendedName>
</protein>
<evidence type="ECO:0000259" key="1">
    <source>
        <dbReference type="Pfam" id="PF14111"/>
    </source>
</evidence>
<dbReference type="Pfam" id="PF14111">
    <property type="entry name" value="DUF4283"/>
    <property type="match status" value="1"/>
</dbReference>
<comment type="caution">
    <text evidence="2">The sequence shown here is derived from an EMBL/GenBank/DDBJ whole genome shotgun (WGS) entry which is preliminary data.</text>
</comment>
<name>A0A9Q0FQW7_9ROSI</name>
<evidence type="ECO:0000313" key="2">
    <source>
        <dbReference type="EMBL" id="KAJ4836020.1"/>
    </source>
</evidence>